<organism evidence="1 2">
    <name type="scientific">Pararge aegeria aegeria</name>
    <dbReference type="NCBI Taxonomy" id="348720"/>
    <lineage>
        <taxon>Eukaryota</taxon>
        <taxon>Metazoa</taxon>
        <taxon>Ecdysozoa</taxon>
        <taxon>Arthropoda</taxon>
        <taxon>Hexapoda</taxon>
        <taxon>Insecta</taxon>
        <taxon>Pterygota</taxon>
        <taxon>Neoptera</taxon>
        <taxon>Endopterygota</taxon>
        <taxon>Lepidoptera</taxon>
        <taxon>Glossata</taxon>
        <taxon>Ditrysia</taxon>
        <taxon>Papilionoidea</taxon>
        <taxon>Nymphalidae</taxon>
        <taxon>Satyrinae</taxon>
        <taxon>Satyrini</taxon>
        <taxon>Parargina</taxon>
        <taxon>Pararge</taxon>
    </lineage>
</organism>
<evidence type="ECO:0000313" key="1">
    <source>
        <dbReference type="EMBL" id="CAH2269062.1"/>
    </source>
</evidence>
<sequence length="87" mass="9589">MFSKACEVNQFALAGPAWWIAALNLLILRGDPYLEMGQHRVDNDDEPKVPILLYTSLNLSKLTGLKGASLFTLYAVETDSTTDTSIN</sequence>
<protein>
    <submittedName>
        <fullName evidence="1">Jg17270 protein</fullName>
    </submittedName>
</protein>
<name>A0A8S4SRC0_9NEOP</name>
<dbReference type="AlphaFoldDB" id="A0A8S4SRC0"/>
<accession>A0A8S4SRC0</accession>
<reference evidence="1" key="1">
    <citation type="submission" date="2022-03" db="EMBL/GenBank/DDBJ databases">
        <authorList>
            <person name="Lindestad O."/>
        </authorList>
    </citation>
    <scope>NUCLEOTIDE SEQUENCE</scope>
</reference>
<keyword evidence="2" id="KW-1185">Reference proteome</keyword>
<evidence type="ECO:0000313" key="2">
    <source>
        <dbReference type="Proteomes" id="UP000838756"/>
    </source>
</evidence>
<dbReference type="Proteomes" id="UP000838756">
    <property type="component" value="Unassembled WGS sequence"/>
</dbReference>
<dbReference type="EMBL" id="CAKXAJ010026489">
    <property type="protein sequence ID" value="CAH2269062.1"/>
    <property type="molecule type" value="Genomic_DNA"/>
</dbReference>
<proteinExistence type="predicted"/>
<gene>
    <name evidence="1" type="primary">jg17270</name>
    <name evidence="1" type="ORF">PAEG_LOCUS27353</name>
</gene>
<comment type="caution">
    <text evidence="1">The sequence shown here is derived from an EMBL/GenBank/DDBJ whole genome shotgun (WGS) entry which is preliminary data.</text>
</comment>